<feature type="compositionally biased region" description="Basic and acidic residues" evidence="1">
    <location>
        <begin position="72"/>
        <end position="90"/>
    </location>
</feature>
<dbReference type="EMBL" id="BNCQ01000005">
    <property type="protein sequence ID" value="GIL97867.1"/>
    <property type="molecule type" value="Genomic_DNA"/>
</dbReference>
<dbReference type="AlphaFoldDB" id="A0A8J4G0B2"/>
<name>A0A8J4G0B2_9CHLO</name>
<accession>A0A8J4G0B2</accession>
<comment type="caution">
    <text evidence="2">The sequence shown here is derived from an EMBL/GenBank/DDBJ whole genome shotgun (WGS) entry which is preliminary data.</text>
</comment>
<evidence type="ECO:0000256" key="1">
    <source>
        <dbReference type="SAM" id="MobiDB-lite"/>
    </source>
</evidence>
<protein>
    <submittedName>
        <fullName evidence="2">Uncharacterized protein</fullName>
    </submittedName>
</protein>
<gene>
    <name evidence="2" type="ORF">Vretimale_3397</name>
</gene>
<dbReference type="Proteomes" id="UP000722791">
    <property type="component" value="Unassembled WGS sequence"/>
</dbReference>
<proteinExistence type="predicted"/>
<evidence type="ECO:0000313" key="3">
    <source>
        <dbReference type="Proteomes" id="UP000722791"/>
    </source>
</evidence>
<evidence type="ECO:0000313" key="2">
    <source>
        <dbReference type="EMBL" id="GIL97867.1"/>
    </source>
</evidence>
<sequence length="126" mass="13811">MYHAERSYGINFPDGVGRGASYLSVKLMEVCAPRNQPYGLAKQGPGFREPPMRGVLLTAFLSSSSSSRARGGHMERGRAKDGLAERKADRRLGDESLTVTNLHLGVLIRFELARSRVHRIGELVGS</sequence>
<organism evidence="2 3">
    <name type="scientific">Volvox reticuliferus</name>
    <dbReference type="NCBI Taxonomy" id="1737510"/>
    <lineage>
        <taxon>Eukaryota</taxon>
        <taxon>Viridiplantae</taxon>
        <taxon>Chlorophyta</taxon>
        <taxon>core chlorophytes</taxon>
        <taxon>Chlorophyceae</taxon>
        <taxon>CS clade</taxon>
        <taxon>Chlamydomonadales</taxon>
        <taxon>Volvocaceae</taxon>
        <taxon>Volvox</taxon>
    </lineage>
</organism>
<feature type="region of interest" description="Disordered" evidence="1">
    <location>
        <begin position="64"/>
        <end position="90"/>
    </location>
</feature>
<reference evidence="2" key="1">
    <citation type="journal article" date="2021" name="Proc. Natl. Acad. Sci. U.S.A.">
        <title>Three genomes in the algal genus Volvox reveal the fate of a haploid sex-determining region after a transition to homothallism.</title>
        <authorList>
            <person name="Yamamoto K."/>
            <person name="Hamaji T."/>
            <person name="Kawai-Toyooka H."/>
            <person name="Matsuzaki R."/>
            <person name="Takahashi F."/>
            <person name="Nishimura Y."/>
            <person name="Kawachi M."/>
            <person name="Noguchi H."/>
            <person name="Minakuchi Y."/>
            <person name="Umen J.G."/>
            <person name="Toyoda A."/>
            <person name="Nozaki H."/>
        </authorList>
    </citation>
    <scope>NUCLEOTIDE SEQUENCE</scope>
    <source>
        <strain evidence="2">NIES-3785</strain>
    </source>
</reference>